<evidence type="ECO:0000256" key="1">
    <source>
        <dbReference type="SAM" id="Phobius"/>
    </source>
</evidence>
<name>A0A542ZT64_RARFA</name>
<keyword evidence="1" id="KW-0472">Membrane</keyword>
<reference evidence="2 3" key="1">
    <citation type="submission" date="2019-06" db="EMBL/GenBank/DDBJ databases">
        <title>Sequencing the genomes of 1000 actinobacteria strains.</title>
        <authorList>
            <person name="Klenk H.-P."/>
        </authorList>
    </citation>
    <scope>NUCLEOTIDE SEQUENCE [LARGE SCALE GENOMIC DNA]</scope>
    <source>
        <strain evidence="2 3">DSM 4813</strain>
    </source>
</reference>
<sequence length="77" mass="8386">MPLLTLSIVILVASIATLALTMRAIRLDRGRWRQRCMSQHPSVTGKAREARASAEIRQMPGFDRAVVSIKPNGGDAA</sequence>
<keyword evidence="1" id="KW-1133">Transmembrane helix</keyword>
<protein>
    <submittedName>
        <fullName evidence="2">Uncharacterized protein</fullName>
    </submittedName>
</protein>
<dbReference type="EMBL" id="VFOS01000001">
    <property type="protein sequence ID" value="TQL63554.1"/>
    <property type="molecule type" value="Genomic_DNA"/>
</dbReference>
<comment type="caution">
    <text evidence="2">The sequence shown here is derived from an EMBL/GenBank/DDBJ whole genome shotgun (WGS) entry which is preliminary data.</text>
</comment>
<feature type="transmembrane region" description="Helical" evidence="1">
    <location>
        <begin position="6"/>
        <end position="25"/>
    </location>
</feature>
<dbReference type="AlphaFoldDB" id="A0A542ZT64"/>
<gene>
    <name evidence="2" type="ORF">FB461_0014</name>
</gene>
<keyword evidence="3" id="KW-1185">Reference proteome</keyword>
<evidence type="ECO:0000313" key="3">
    <source>
        <dbReference type="Proteomes" id="UP000315389"/>
    </source>
</evidence>
<keyword evidence="1" id="KW-0812">Transmembrane</keyword>
<dbReference type="Proteomes" id="UP000315389">
    <property type="component" value="Unassembled WGS sequence"/>
</dbReference>
<evidence type="ECO:0000313" key="2">
    <source>
        <dbReference type="EMBL" id="TQL63554.1"/>
    </source>
</evidence>
<dbReference type="RefSeq" id="WP_142117809.1">
    <property type="nucleotide sequence ID" value="NZ_BAAASV010000002.1"/>
</dbReference>
<accession>A0A542ZT64</accession>
<organism evidence="2 3">
    <name type="scientific">Rarobacter faecitabidus</name>
    <dbReference type="NCBI Taxonomy" id="13243"/>
    <lineage>
        <taxon>Bacteria</taxon>
        <taxon>Bacillati</taxon>
        <taxon>Actinomycetota</taxon>
        <taxon>Actinomycetes</taxon>
        <taxon>Micrococcales</taxon>
        <taxon>Rarobacteraceae</taxon>
        <taxon>Rarobacter</taxon>
    </lineage>
</organism>
<proteinExistence type="predicted"/>